<dbReference type="GO" id="GO:0005886">
    <property type="term" value="C:plasma membrane"/>
    <property type="evidence" value="ECO:0007669"/>
    <property type="project" value="UniProtKB-SubCell"/>
</dbReference>
<feature type="transmembrane region" description="Helical" evidence="12">
    <location>
        <begin position="29"/>
        <end position="49"/>
    </location>
</feature>
<dbReference type="OrthoDB" id="5867527at2759"/>
<dbReference type="PRINTS" id="PR01262">
    <property type="entry name" value="INNEXIN"/>
</dbReference>
<evidence type="ECO:0000256" key="2">
    <source>
        <dbReference type="ARBA" id="ARBA00004651"/>
    </source>
</evidence>
<evidence type="ECO:0000256" key="4">
    <source>
        <dbReference type="ARBA" id="ARBA00022475"/>
    </source>
</evidence>
<dbReference type="PROSITE" id="PS51013">
    <property type="entry name" value="PANNEXIN"/>
    <property type="match status" value="1"/>
</dbReference>
<comment type="similarity">
    <text evidence="12">Belongs to the pannexin family.</text>
</comment>
<evidence type="ECO:0000256" key="8">
    <source>
        <dbReference type="ARBA" id="ARBA00022989"/>
    </source>
</evidence>
<dbReference type="PANTHER" id="PTHR11893:SF20">
    <property type="entry name" value="INNEXIN-3"/>
    <property type="match status" value="1"/>
</dbReference>
<comment type="caution">
    <text evidence="13">The sequence shown here is derived from an EMBL/GenBank/DDBJ whole genome shotgun (WGS) entry which is preliminary data.</text>
</comment>
<evidence type="ECO:0000256" key="12">
    <source>
        <dbReference type="RuleBase" id="RU010713"/>
    </source>
</evidence>
<dbReference type="GO" id="GO:0005243">
    <property type="term" value="F:gap junction channel activity"/>
    <property type="evidence" value="ECO:0007669"/>
    <property type="project" value="TreeGrafter"/>
</dbReference>
<proteinExistence type="inferred from homology"/>
<keyword evidence="14" id="KW-1185">Reference proteome</keyword>
<keyword evidence="3 12" id="KW-0813">Transport</keyword>
<sequence length="227" mass="26392">MSTASLMDRAISTWFKPVGIEDIIDKLNYLWTASLIGFFSLLVFTMQYGGSPIHCIVPSEHYFSMKQVVESYCYISSTYAVPLEKDIPRETSEREQTQINYFRWVPFMLLLQAFCFHIPSWLWNWLHDHSGIDLIFLTEDAKNLRGLMSEDRKALVKKLSNYMLERLGIGEQHLAPIRIFCFKGHHGSFMVVAYHIVKACYVVNAYLQLHCIKKFLGANDTFWATQV</sequence>
<dbReference type="GO" id="GO:0034220">
    <property type="term" value="P:monoatomic ion transmembrane transport"/>
    <property type="evidence" value="ECO:0007669"/>
    <property type="project" value="UniProtKB-KW"/>
</dbReference>
<keyword evidence="8 12" id="KW-1133">Transmembrane helix</keyword>
<keyword evidence="10 12" id="KW-0472">Membrane</keyword>
<evidence type="ECO:0000256" key="5">
    <source>
        <dbReference type="ARBA" id="ARBA00022692"/>
    </source>
</evidence>
<dbReference type="AlphaFoldDB" id="A0A2A2KNQ3"/>
<keyword evidence="4" id="KW-1003">Cell membrane</keyword>
<evidence type="ECO:0000256" key="6">
    <source>
        <dbReference type="ARBA" id="ARBA00022868"/>
    </source>
</evidence>
<dbReference type="Pfam" id="PF00876">
    <property type="entry name" value="Innexin"/>
    <property type="match status" value="1"/>
</dbReference>
<evidence type="ECO:0000256" key="3">
    <source>
        <dbReference type="ARBA" id="ARBA00022448"/>
    </source>
</evidence>
<comment type="function">
    <text evidence="12">Structural component of the gap junctions.</text>
</comment>
<gene>
    <name evidence="12" type="primary">inx</name>
    <name evidence="13" type="ORF">WR25_02489</name>
</gene>
<comment type="caution">
    <text evidence="12">Lacks conserved residue(s) required for the propagation of feature annotation.</text>
</comment>
<keyword evidence="9 12" id="KW-0406">Ion transport</keyword>
<evidence type="ECO:0000313" key="14">
    <source>
        <dbReference type="Proteomes" id="UP000218231"/>
    </source>
</evidence>
<keyword evidence="6" id="KW-0303">Gap junction</keyword>
<evidence type="ECO:0000256" key="11">
    <source>
        <dbReference type="ARBA" id="ARBA00023303"/>
    </source>
</evidence>
<dbReference type="GO" id="GO:0005921">
    <property type="term" value="C:gap junction"/>
    <property type="evidence" value="ECO:0007669"/>
    <property type="project" value="UniProtKB-SubCell"/>
</dbReference>
<evidence type="ECO:0000256" key="7">
    <source>
        <dbReference type="ARBA" id="ARBA00022949"/>
    </source>
</evidence>
<keyword evidence="11 12" id="KW-0407">Ion channel</keyword>
<dbReference type="PANTHER" id="PTHR11893">
    <property type="entry name" value="INNEXIN"/>
    <property type="match status" value="1"/>
</dbReference>
<evidence type="ECO:0000313" key="13">
    <source>
        <dbReference type="EMBL" id="PAV75499.1"/>
    </source>
</evidence>
<dbReference type="STRING" id="2018661.A0A2A2KNQ3"/>
<keyword evidence="5 12" id="KW-0812">Transmembrane</keyword>
<name>A0A2A2KNQ3_9BILA</name>
<evidence type="ECO:0000256" key="10">
    <source>
        <dbReference type="ARBA" id="ARBA00023136"/>
    </source>
</evidence>
<dbReference type="InterPro" id="IPR000990">
    <property type="entry name" value="Innexin"/>
</dbReference>
<protein>
    <recommendedName>
        <fullName evidence="12">Innexin</fullName>
    </recommendedName>
</protein>
<reference evidence="13 14" key="1">
    <citation type="journal article" date="2017" name="Curr. Biol.">
        <title>Genome architecture and evolution of a unichromosomal asexual nematode.</title>
        <authorList>
            <person name="Fradin H."/>
            <person name="Zegar C."/>
            <person name="Gutwein M."/>
            <person name="Lucas J."/>
            <person name="Kovtun M."/>
            <person name="Corcoran D."/>
            <person name="Baugh L.R."/>
            <person name="Kiontke K."/>
            <person name="Gunsalus K."/>
            <person name="Fitch D.H."/>
            <person name="Piano F."/>
        </authorList>
    </citation>
    <scope>NUCLEOTIDE SEQUENCE [LARGE SCALE GENOMIC DNA]</scope>
    <source>
        <strain evidence="13">PF1309</strain>
    </source>
</reference>
<dbReference type="Proteomes" id="UP000218231">
    <property type="component" value="Unassembled WGS sequence"/>
</dbReference>
<dbReference type="EMBL" id="LIAE01008082">
    <property type="protein sequence ID" value="PAV75499.1"/>
    <property type="molecule type" value="Genomic_DNA"/>
</dbReference>
<evidence type="ECO:0000256" key="9">
    <source>
        <dbReference type="ARBA" id="ARBA00023065"/>
    </source>
</evidence>
<organism evidence="13 14">
    <name type="scientific">Diploscapter pachys</name>
    <dbReference type="NCBI Taxonomy" id="2018661"/>
    <lineage>
        <taxon>Eukaryota</taxon>
        <taxon>Metazoa</taxon>
        <taxon>Ecdysozoa</taxon>
        <taxon>Nematoda</taxon>
        <taxon>Chromadorea</taxon>
        <taxon>Rhabditida</taxon>
        <taxon>Rhabditina</taxon>
        <taxon>Rhabditomorpha</taxon>
        <taxon>Rhabditoidea</taxon>
        <taxon>Rhabditidae</taxon>
        <taxon>Diploscapter</taxon>
    </lineage>
</organism>
<keyword evidence="7" id="KW-0965">Cell junction</keyword>
<comment type="subcellular location">
    <subcellularLocation>
        <location evidence="1">Cell junction</location>
        <location evidence="1">Gap junction</location>
    </subcellularLocation>
    <subcellularLocation>
        <location evidence="2 12">Cell membrane</location>
        <topology evidence="2 12">Multi-pass membrane protein</topology>
    </subcellularLocation>
</comment>
<evidence type="ECO:0000256" key="1">
    <source>
        <dbReference type="ARBA" id="ARBA00004610"/>
    </source>
</evidence>
<accession>A0A2A2KNQ3</accession>